<reference evidence="14" key="1">
    <citation type="submission" date="2023-07" db="EMBL/GenBank/DDBJ databases">
        <title>Genome content predicts the carbon catabolic preferences of heterotrophic bacteria.</title>
        <authorList>
            <person name="Gralka M."/>
        </authorList>
    </citation>
    <scope>NUCLEOTIDE SEQUENCE</scope>
    <source>
        <strain evidence="14">I2M16</strain>
    </source>
</reference>
<dbReference type="Gene3D" id="3.90.230.10">
    <property type="entry name" value="Creatinase/methionine aminopeptidase superfamily"/>
    <property type="match status" value="1"/>
</dbReference>
<feature type="domain" description="Aminopeptidase P N-terminal" evidence="13">
    <location>
        <begin position="7"/>
        <end position="141"/>
    </location>
</feature>
<keyword evidence="7 14" id="KW-0378">Hydrolase</keyword>
<evidence type="ECO:0000256" key="3">
    <source>
        <dbReference type="ARBA" id="ARBA00008766"/>
    </source>
</evidence>
<evidence type="ECO:0000256" key="1">
    <source>
        <dbReference type="ARBA" id="ARBA00001424"/>
    </source>
</evidence>
<evidence type="ECO:0000259" key="13">
    <source>
        <dbReference type="SMART" id="SM01011"/>
    </source>
</evidence>
<dbReference type="PANTHER" id="PTHR43226">
    <property type="entry name" value="XAA-PRO AMINOPEPTIDASE 3"/>
    <property type="match status" value="1"/>
</dbReference>
<dbReference type="SMART" id="SM01011">
    <property type="entry name" value="AMP_N"/>
    <property type="match status" value="1"/>
</dbReference>
<keyword evidence="14" id="KW-0031">Aminopeptidase</keyword>
<accession>A0AAW7XFN6</accession>
<dbReference type="GO" id="GO:0005829">
    <property type="term" value="C:cytosol"/>
    <property type="evidence" value="ECO:0007669"/>
    <property type="project" value="TreeGrafter"/>
</dbReference>
<dbReference type="GO" id="GO:0070006">
    <property type="term" value="F:metalloaminopeptidase activity"/>
    <property type="evidence" value="ECO:0007669"/>
    <property type="project" value="InterPro"/>
</dbReference>
<keyword evidence="6" id="KW-0479">Metal-binding</keyword>
<dbReference type="InterPro" id="IPR007865">
    <property type="entry name" value="Aminopep_P_N"/>
</dbReference>
<dbReference type="GO" id="GO:0030145">
    <property type="term" value="F:manganese ion binding"/>
    <property type="evidence" value="ECO:0007669"/>
    <property type="project" value="InterPro"/>
</dbReference>
<evidence type="ECO:0000256" key="12">
    <source>
        <dbReference type="ARBA" id="ARBA00081411"/>
    </source>
</evidence>
<gene>
    <name evidence="14" type="primary">pepP</name>
    <name evidence="14" type="ORF">Q4490_06555</name>
</gene>
<dbReference type="InterPro" id="IPR029149">
    <property type="entry name" value="Creatin/AminoP/Spt16_N"/>
</dbReference>
<dbReference type="FunFam" id="3.90.230.10:FF:000002">
    <property type="entry name" value="Xaa-Pro aminopeptidase 3"/>
    <property type="match status" value="1"/>
</dbReference>
<evidence type="ECO:0000256" key="2">
    <source>
        <dbReference type="ARBA" id="ARBA00001936"/>
    </source>
</evidence>
<evidence type="ECO:0000256" key="11">
    <source>
        <dbReference type="ARBA" id="ARBA00075356"/>
    </source>
</evidence>
<comment type="caution">
    <text evidence="14">The sequence shown here is derived from an EMBL/GenBank/DDBJ whole genome shotgun (WGS) entry which is preliminary data.</text>
</comment>
<evidence type="ECO:0000256" key="10">
    <source>
        <dbReference type="ARBA" id="ARBA00069363"/>
    </source>
</evidence>
<comment type="cofactor">
    <cofactor evidence="2">
        <name>Mn(2+)</name>
        <dbReference type="ChEBI" id="CHEBI:29035"/>
    </cofactor>
</comment>
<evidence type="ECO:0000256" key="7">
    <source>
        <dbReference type="ARBA" id="ARBA00022801"/>
    </source>
</evidence>
<evidence type="ECO:0000313" key="15">
    <source>
        <dbReference type="Proteomes" id="UP001169862"/>
    </source>
</evidence>
<dbReference type="Proteomes" id="UP001169862">
    <property type="component" value="Unassembled WGS sequence"/>
</dbReference>
<comment type="similarity">
    <text evidence="3">Belongs to the peptidase M24B family.</text>
</comment>
<dbReference type="PANTHER" id="PTHR43226:SF4">
    <property type="entry name" value="XAA-PRO AMINOPEPTIDASE 3"/>
    <property type="match status" value="1"/>
</dbReference>
<evidence type="ECO:0000256" key="5">
    <source>
        <dbReference type="ARBA" id="ARBA00022670"/>
    </source>
</evidence>
<dbReference type="InterPro" id="IPR036005">
    <property type="entry name" value="Creatinase/aminopeptidase-like"/>
</dbReference>
<evidence type="ECO:0000313" key="14">
    <source>
        <dbReference type="EMBL" id="MDO6453221.1"/>
    </source>
</evidence>
<dbReference type="Pfam" id="PF05195">
    <property type="entry name" value="AMP_N"/>
    <property type="match status" value="1"/>
</dbReference>
<sequence length="442" mass="49162">MMDYPRIEQAEFAARRERLAEQMDDSSAAIVPAASLQPRNNDVEFPFRQDSDFYYLTGFDEPDAVMLLIKRAGVVTYHLYCLPRDPHMEIWHGFRHGPEGAKAIYGADESGSVEALDDKVPTLLDGIAQLYFCMGSHLATQERVEAWLTVMRQQVRQGVQAPTQLTDLAPCLHDMRLIKSEAEAAVMRAAGEISAQAHIRAMQACKPGMKEYQLEAVLTQHFMNEGCRLPAYSSIVGGGENACVLHYVSNRDTLRSGDLVLIDAGCEHDYYAGDITRTFPVNGQFSDEQKALYELTLKAQYACLDMIKPGVPWEAIHDCSVRVITAGLIELGLLSGQLDALIEEGAHREFYMHKLGHWLGMDVHDVGNYKVDGQWRTLQPGMVMTVEPGIYVSPSNMSVDARWRGIGIRIEDDVLITETGHEVLTASVPKTVDEIEALMAAV</sequence>
<evidence type="ECO:0000256" key="9">
    <source>
        <dbReference type="ARBA" id="ARBA00023211"/>
    </source>
</evidence>
<protein>
    <recommendedName>
        <fullName evidence="10">Xaa-Pro aminopeptidase</fullName>
        <ecNumber evidence="4">3.4.11.9</ecNumber>
    </recommendedName>
    <alternativeName>
        <fullName evidence="11">Aminopeptidase P II</fullName>
    </alternativeName>
    <alternativeName>
        <fullName evidence="12">X-Pro aminopeptidase</fullName>
    </alternativeName>
</protein>
<keyword evidence="8" id="KW-0482">Metalloprotease</keyword>
<dbReference type="SUPFAM" id="SSF53092">
    <property type="entry name" value="Creatinase/prolidase N-terminal domain"/>
    <property type="match status" value="1"/>
</dbReference>
<evidence type="ECO:0000256" key="6">
    <source>
        <dbReference type="ARBA" id="ARBA00022723"/>
    </source>
</evidence>
<proteinExistence type="inferred from homology"/>
<keyword evidence="5" id="KW-0645">Protease</keyword>
<dbReference type="InterPro" id="IPR000994">
    <property type="entry name" value="Pept_M24"/>
</dbReference>
<comment type="catalytic activity">
    <reaction evidence="1">
        <text>Release of any N-terminal amino acid, including proline, that is linked to proline, even from a dipeptide or tripeptide.</text>
        <dbReference type="EC" id="3.4.11.9"/>
    </reaction>
</comment>
<evidence type="ECO:0000256" key="4">
    <source>
        <dbReference type="ARBA" id="ARBA00012574"/>
    </source>
</evidence>
<dbReference type="AlphaFoldDB" id="A0AAW7XFN6"/>
<dbReference type="CDD" id="cd01087">
    <property type="entry name" value="Prolidase"/>
    <property type="match status" value="1"/>
</dbReference>
<dbReference type="InterPro" id="IPR052433">
    <property type="entry name" value="X-Pro_dipept-like"/>
</dbReference>
<name>A0AAW7XFN6_9GAMM</name>
<dbReference type="GO" id="GO:0006508">
    <property type="term" value="P:proteolysis"/>
    <property type="evidence" value="ECO:0007669"/>
    <property type="project" value="UniProtKB-KW"/>
</dbReference>
<evidence type="ECO:0000256" key="8">
    <source>
        <dbReference type="ARBA" id="ARBA00023049"/>
    </source>
</evidence>
<organism evidence="14 15">
    <name type="scientific">Neptunomonas phycophila</name>
    <dbReference type="NCBI Taxonomy" id="1572645"/>
    <lineage>
        <taxon>Bacteria</taxon>
        <taxon>Pseudomonadati</taxon>
        <taxon>Pseudomonadota</taxon>
        <taxon>Gammaproteobacteria</taxon>
        <taxon>Oceanospirillales</taxon>
        <taxon>Oceanospirillaceae</taxon>
        <taxon>Neptunomonas</taxon>
    </lineage>
</organism>
<dbReference type="EMBL" id="JAUOPG010000003">
    <property type="protein sequence ID" value="MDO6453221.1"/>
    <property type="molecule type" value="Genomic_DNA"/>
</dbReference>
<dbReference type="EC" id="3.4.11.9" evidence="4"/>
<dbReference type="SUPFAM" id="SSF55920">
    <property type="entry name" value="Creatinase/aminopeptidase"/>
    <property type="match status" value="1"/>
</dbReference>
<dbReference type="Gene3D" id="3.40.350.10">
    <property type="entry name" value="Creatinase/prolidase N-terminal domain"/>
    <property type="match status" value="1"/>
</dbReference>
<dbReference type="RefSeq" id="WP_303549363.1">
    <property type="nucleotide sequence ID" value="NZ_JAUOPG010000003.1"/>
</dbReference>
<dbReference type="NCBIfam" id="NF008131">
    <property type="entry name" value="PRK10879.1"/>
    <property type="match status" value="1"/>
</dbReference>
<keyword evidence="9" id="KW-0464">Manganese</keyword>
<dbReference type="Pfam" id="PF00557">
    <property type="entry name" value="Peptidase_M24"/>
    <property type="match status" value="1"/>
</dbReference>